<protein>
    <submittedName>
        <fullName evidence="2">Uncharacterized protein</fullName>
    </submittedName>
</protein>
<organism evidence="2">
    <name type="scientific">Arundo donax</name>
    <name type="common">Giant reed</name>
    <name type="synonym">Donax arundinaceus</name>
    <dbReference type="NCBI Taxonomy" id="35708"/>
    <lineage>
        <taxon>Eukaryota</taxon>
        <taxon>Viridiplantae</taxon>
        <taxon>Streptophyta</taxon>
        <taxon>Embryophyta</taxon>
        <taxon>Tracheophyta</taxon>
        <taxon>Spermatophyta</taxon>
        <taxon>Magnoliopsida</taxon>
        <taxon>Liliopsida</taxon>
        <taxon>Poales</taxon>
        <taxon>Poaceae</taxon>
        <taxon>PACMAD clade</taxon>
        <taxon>Arundinoideae</taxon>
        <taxon>Arundineae</taxon>
        <taxon>Arundo</taxon>
    </lineage>
</organism>
<proteinExistence type="predicted"/>
<sequence>MFRLVAICRGQVRNKRPFATDNTYGTCACGSILILIIMGINTSSLCIFLHLLTEFVLPNATYVTCCTGNLKHPLSNPDRVLSGSSGYVLNIALASQFIIHR</sequence>
<reference evidence="2" key="2">
    <citation type="journal article" date="2015" name="Data Brief">
        <title>Shoot transcriptome of the giant reed, Arundo donax.</title>
        <authorList>
            <person name="Barrero R.A."/>
            <person name="Guerrero F.D."/>
            <person name="Moolhuijzen P."/>
            <person name="Goolsby J.A."/>
            <person name="Tidwell J."/>
            <person name="Bellgard S.E."/>
            <person name="Bellgard M.I."/>
        </authorList>
    </citation>
    <scope>NUCLEOTIDE SEQUENCE</scope>
    <source>
        <tissue evidence="2">Shoot tissue taken approximately 20 cm above the soil surface</tissue>
    </source>
</reference>
<accession>A0A0A9DPI4</accession>
<feature type="transmembrane region" description="Helical" evidence="1">
    <location>
        <begin position="80"/>
        <end position="99"/>
    </location>
</feature>
<name>A0A0A9DPI4_ARUDO</name>
<dbReference type="EMBL" id="GBRH01210330">
    <property type="protein sequence ID" value="JAD87565.1"/>
    <property type="molecule type" value="Transcribed_RNA"/>
</dbReference>
<keyword evidence="1" id="KW-0812">Transmembrane</keyword>
<keyword evidence="1" id="KW-1133">Transmembrane helix</keyword>
<dbReference type="AlphaFoldDB" id="A0A0A9DPI4"/>
<evidence type="ECO:0000256" key="1">
    <source>
        <dbReference type="SAM" id="Phobius"/>
    </source>
</evidence>
<evidence type="ECO:0000313" key="2">
    <source>
        <dbReference type="EMBL" id="JAD87565.1"/>
    </source>
</evidence>
<reference evidence="2" key="1">
    <citation type="submission" date="2014-09" db="EMBL/GenBank/DDBJ databases">
        <authorList>
            <person name="Magalhaes I.L.F."/>
            <person name="Oliveira U."/>
            <person name="Santos F.R."/>
            <person name="Vidigal T.H.D.A."/>
            <person name="Brescovit A.D."/>
            <person name="Santos A.J."/>
        </authorList>
    </citation>
    <scope>NUCLEOTIDE SEQUENCE</scope>
    <source>
        <tissue evidence="2">Shoot tissue taken approximately 20 cm above the soil surface</tissue>
    </source>
</reference>
<feature type="transmembrane region" description="Helical" evidence="1">
    <location>
        <begin position="23"/>
        <end position="52"/>
    </location>
</feature>
<keyword evidence="1" id="KW-0472">Membrane</keyword>